<keyword evidence="4 15" id="KW-0812">Transmembrane</keyword>
<feature type="region of interest" description="Disordered" evidence="16">
    <location>
        <begin position="250"/>
        <end position="332"/>
    </location>
</feature>
<dbReference type="AlphaFoldDB" id="A0A0P4XK38"/>
<comment type="subcellular location">
    <subcellularLocation>
        <location evidence="1">Endoplasmic reticulum membrane</location>
        <topology evidence="1">Single-pass type I membrane protein</topology>
    </subcellularLocation>
</comment>
<dbReference type="InterPro" id="IPR009033">
    <property type="entry name" value="Calreticulin/calnexin_P_dom_sf"/>
</dbReference>
<feature type="disulfide bond" evidence="14">
    <location>
        <begin position="147"/>
        <end position="181"/>
    </location>
</feature>
<dbReference type="GO" id="GO:0005789">
    <property type="term" value="C:endoplasmic reticulum membrane"/>
    <property type="evidence" value="ECO:0007669"/>
    <property type="project" value="UniProtKB-SubCell"/>
</dbReference>
<evidence type="ECO:0000256" key="16">
    <source>
        <dbReference type="SAM" id="MobiDB-lite"/>
    </source>
</evidence>
<evidence type="ECO:0000256" key="11">
    <source>
        <dbReference type="ARBA" id="ARBA00023136"/>
    </source>
</evidence>
<keyword evidence="10" id="KW-0007">Acetylation</keyword>
<evidence type="ECO:0000256" key="13">
    <source>
        <dbReference type="ARBA" id="ARBA00023186"/>
    </source>
</evidence>
<protein>
    <submittedName>
        <fullName evidence="17">Calnexin</fullName>
    </submittedName>
</protein>
<evidence type="ECO:0000256" key="8">
    <source>
        <dbReference type="ARBA" id="ARBA00022837"/>
    </source>
</evidence>
<keyword evidence="7 15" id="KW-0256">Endoplasmic reticulum</keyword>
<feature type="chain" id="PRO_5013418390" evidence="15">
    <location>
        <begin position="20"/>
        <end position="589"/>
    </location>
</feature>
<reference evidence="17" key="1">
    <citation type="submission" date="2015-10" db="EMBL/GenBank/DDBJ databases">
        <title>Daphnia magna gene sets from two clonal populations assembled and annotated with EvidentialGene.</title>
        <authorList>
            <person name="Gilbert D."/>
            <person name="Podicheti R."/>
            <person name="Orsini L."/>
            <person name="Colbourne J."/>
            <person name="Pfrender M."/>
        </authorList>
    </citation>
    <scope>NUCLEOTIDE SEQUENCE</scope>
</reference>
<evidence type="ECO:0000256" key="6">
    <source>
        <dbReference type="ARBA" id="ARBA00022737"/>
    </source>
</evidence>
<dbReference type="FunFam" id="2.10.250.10:FF:000001">
    <property type="entry name" value="Calnexin homolog"/>
    <property type="match status" value="1"/>
</dbReference>
<comment type="similarity">
    <text evidence="2 15">Belongs to the calreticulin family.</text>
</comment>
<evidence type="ECO:0000256" key="15">
    <source>
        <dbReference type="RuleBase" id="RU362126"/>
    </source>
</evidence>
<dbReference type="PROSITE" id="PS00804">
    <property type="entry name" value="CALRETICULIN_2"/>
    <property type="match status" value="1"/>
</dbReference>
<dbReference type="Pfam" id="PF00262">
    <property type="entry name" value="Calreticulin"/>
    <property type="match status" value="1"/>
</dbReference>
<evidence type="ECO:0000313" key="17">
    <source>
        <dbReference type="EMBL" id="JAI82615.1"/>
    </source>
</evidence>
<keyword evidence="12 14" id="KW-1015">Disulfide bond</keyword>
<reference evidence="18" key="2">
    <citation type="submission" date="2015-10" db="EMBL/GenBank/DDBJ databases">
        <title>EvidentialGene: Evidence-directed Construction of Complete mRNA Transcriptomes without Genomes.</title>
        <authorList>
            <person name="Gilbert D.G."/>
        </authorList>
    </citation>
    <scope>NUCLEOTIDE SEQUENCE</scope>
</reference>
<organism evidence="17">
    <name type="scientific">Daphnia magna</name>
    <dbReference type="NCBI Taxonomy" id="35525"/>
    <lineage>
        <taxon>Eukaryota</taxon>
        <taxon>Metazoa</taxon>
        <taxon>Ecdysozoa</taxon>
        <taxon>Arthropoda</taxon>
        <taxon>Crustacea</taxon>
        <taxon>Branchiopoda</taxon>
        <taxon>Diplostraca</taxon>
        <taxon>Cladocera</taxon>
        <taxon>Anomopoda</taxon>
        <taxon>Daphniidae</taxon>
        <taxon>Daphnia</taxon>
    </lineage>
</organism>
<evidence type="ECO:0000256" key="10">
    <source>
        <dbReference type="ARBA" id="ARBA00022990"/>
    </source>
</evidence>
<evidence type="ECO:0000256" key="5">
    <source>
        <dbReference type="ARBA" id="ARBA00022729"/>
    </source>
</evidence>
<dbReference type="InterPro" id="IPR001580">
    <property type="entry name" value="Calret/calnex"/>
</dbReference>
<dbReference type="GO" id="GO:0005509">
    <property type="term" value="F:calcium ion binding"/>
    <property type="evidence" value="ECO:0007669"/>
    <property type="project" value="InterPro"/>
</dbReference>
<dbReference type="GeneID" id="116936599"/>
<keyword evidence="6" id="KW-0677">Repeat</keyword>
<proteinExistence type="inferred from homology"/>
<dbReference type="EMBL" id="GDIP01240786">
    <property type="protein sequence ID" value="JAI82615.1"/>
    <property type="molecule type" value="Transcribed_RNA"/>
</dbReference>
<dbReference type="Gene3D" id="2.60.120.200">
    <property type="match status" value="1"/>
</dbReference>
<evidence type="ECO:0000256" key="2">
    <source>
        <dbReference type="ARBA" id="ARBA00010983"/>
    </source>
</evidence>
<feature type="compositionally biased region" description="Acidic residues" evidence="16">
    <location>
        <begin position="511"/>
        <end position="566"/>
    </location>
</feature>
<dbReference type="KEGG" id="dmk:116936599"/>
<keyword evidence="8" id="KW-0106">Calcium</keyword>
<keyword evidence="11 15" id="KW-0472">Membrane</keyword>
<evidence type="ECO:0000256" key="9">
    <source>
        <dbReference type="ARBA" id="ARBA00022989"/>
    </source>
</evidence>
<evidence type="ECO:0000313" key="18">
    <source>
        <dbReference type="EMBL" id="JAN42268.1"/>
    </source>
</evidence>
<feature type="compositionally biased region" description="Acidic residues" evidence="16">
    <location>
        <begin position="290"/>
        <end position="300"/>
    </location>
</feature>
<feature type="transmembrane region" description="Helical" evidence="15">
    <location>
        <begin position="470"/>
        <end position="489"/>
    </location>
</feature>
<sequence length="589" mass="67210">MKLILLTALWLCLSISVRCDDDSEEATVTEELDESAPENPEEIVYVSPTPKGHIYFAEHFDVPEEFEAKWVRSQAKKDGADEEIAKYDGKWAVEGLLKDGLKGDLGLVLKSKAKHAAISASLDRPFMFTNKPLIVQYDVTFQNGQECGGAYIKLLTQETGMRLSQFTDKTPYTIMFGPDKCGNDHKLHFIFQHKNPKDGSYSEKHAKKPSTRLDEYFKDGKPHLYTLMIHPDNTFDVSVDYKIVNKGTLLEDFSPPVNPPAEIDDPEDSKPDDWDEREKIADPDAKKPDDWDEDEPEQIPDADATKPDGWLDDEPEMIPDPSAEKPEDWDEDMDGTWEAPLINNPSCESAPGCGPWKAPMKANPKFKGKWRAPMIDNPNYRGRWRPRRIPNPDFFEDKHPFNMASIGAIGLELWSMSDNILFDNFIITDDKTVSEQWAAETFDLKRNLVDRDQAFGESIRRWMNRKENAFMVYGMYLSLPVTLYIWFLWRRVVEEKQDAARAALAKKTDDAVEDDEGAEEAVQNEEESEAVPQLEGDDEEVKDDDDDDADAKEGDEVEEVEEDAERLEDAPASEEPVVEKGTRRRVRKD</sequence>
<dbReference type="InterPro" id="IPR018124">
    <property type="entry name" value="Calret/calnex_CS"/>
</dbReference>
<keyword evidence="3" id="KW-0597">Phosphoprotein</keyword>
<evidence type="ECO:0000256" key="14">
    <source>
        <dbReference type="PIRSR" id="PIRSR601580-3"/>
    </source>
</evidence>
<dbReference type="InterPro" id="IPR013320">
    <property type="entry name" value="ConA-like_dom_sf"/>
</dbReference>
<dbReference type="FunFam" id="2.60.120.200:FF:000430">
    <property type="entry name" value="Si:ch211-274f20.2"/>
    <property type="match status" value="1"/>
</dbReference>
<feature type="region of interest" description="Disordered" evidence="16">
    <location>
        <begin position="506"/>
        <end position="589"/>
    </location>
</feature>
<keyword evidence="13 15" id="KW-0143">Chaperone</keyword>
<dbReference type="OrthoDB" id="1938156at2759"/>
<keyword evidence="5 15" id="KW-0732">Signal</keyword>
<dbReference type="EMBL" id="GDIQ01049560">
    <property type="protein sequence ID" value="JAN45177.1"/>
    <property type="molecule type" value="Transcribed_RNA"/>
</dbReference>
<evidence type="ECO:0000256" key="12">
    <source>
        <dbReference type="ARBA" id="ARBA00023157"/>
    </source>
</evidence>
<feature type="signal peptide" evidence="15">
    <location>
        <begin position="1"/>
        <end position="19"/>
    </location>
</feature>
<dbReference type="GO" id="GO:0006457">
    <property type="term" value="P:protein folding"/>
    <property type="evidence" value="ECO:0007669"/>
    <property type="project" value="InterPro"/>
</dbReference>
<reference evidence="17" key="3">
    <citation type="submission" date="2015-10" db="EMBL/GenBank/DDBJ databases">
        <authorList>
            <person name="Gilbert D.G."/>
        </authorList>
    </citation>
    <scope>NUCLEOTIDE SEQUENCE</scope>
</reference>
<evidence type="ECO:0000256" key="1">
    <source>
        <dbReference type="ARBA" id="ARBA00004115"/>
    </source>
</evidence>
<dbReference type="SUPFAM" id="SSF63887">
    <property type="entry name" value="P-domain of calnexin/calreticulin"/>
    <property type="match status" value="1"/>
</dbReference>
<dbReference type="PANTHER" id="PTHR11073">
    <property type="entry name" value="CALRETICULIN AND CALNEXIN"/>
    <property type="match status" value="1"/>
</dbReference>
<evidence type="ECO:0000256" key="4">
    <source>
        <dbReference type="ARBA" id="ARBA00022692"/>
    </source>
</evidence>
<dbReference type="PRINTS" id="PR00626">
    <property type="entry name" value="CALRETICULIN"/>
</dbReference>
<name>A0A0P4XK38_9CRUS</name>
<dbReference type="EMBL" id="GDIQ01052469">
    <property type="protein sequence ID" value="JAN42268.1"/>
    <property type="molecule type" value="Transcribed_RNA"/>
</dbReference>
<keyword evidence="9 15" id="KW-1133">Transmembrane helix</keyword>
<dbReference type="RefSeq" id="XP_032799686.2">
    <property type="nucleotide sequence ID" value="XM_032943795.2"/>
</dbReference>
<dbReference type="GO" id="GO:0036503">
    <property type="term" value="P:ERAD pathway"/>
    <property type="evidence" value="ECO:0007669"/>
    <property type="project" value="TreeGrafter"/>
</dbReference>
<dbReference type="SUPFAM" id="SSF49899">
    <property type="entry name" value="Concanavalin A-like lectins/glucanases"/>
    <property type="match status" value="1"/>
</dbReference>
<dbReference type="RefSeq" id="XP_045035056.1">
    <property type="nucleotide sequence ID" value="XM_045179121.1"/>
</dbReference>
<dbReference type="PROSITE" id="PS00805">
    <property type="entry name" value="CALRETICULIN_REPEAT"/>
    <property type="match status" value="1"/>
</dbReference>
<dbReference type="GO" id="GO:0051082">
    <property type="term" value="F:unfolded protein binding"/>
    <property type="evidence" value="ECO:0007669"/>
    <property type="project" value="InterPro"/>
</dbReference>
<dbReference type="PANTHER" id="PTHR11073:SF1">
    <property type="entry name" value="CALNEXIN 14D-RELATED"/>
    <property type="match status" value="1"/>
</dbReference>
<accession>A0A0P4XK38</accession>
<evidence type="ECO:0000256" key="3">
    <source>
        <dbReference type="ARBA" id="ARBA00022553"/>
    </source>
</evidence>
<dbReference type="Gene3D" id="2.10.250.10">
    <property type="entry name" value="Calreticulin/calnexin, P domain"/>
    <property type="match status" value="1"/>
</dbReference>
<feature type="compositionally biased region" description="Basic and acidic residues" evidence="16">
    <location>
        <begin position="268"/>
        <end position="289"/>
    </location>
</feature>
<evidence type="ECO:0000256" key="7">
    <source>
        <dbReference type="ARBA" id="ARBA00022824"/>
    </source>
</evidence>